<dbReference type="Proteomes" id="UP000298484">
    <property type="component" value="Unassembled WGS sequence"/>
</dbReference>
<dbReference type="InterPro" id="IPR008538">
    <property type="entry name" value="Uma2"/>
</dbReference>
<reference evidence="2 3" key="1">
    <citation type="submission" date="2019-03" db="EMBL/GenBank/DDBJ databases">
        <title>Genome sequence of Lentibacillus salicampi ATCC BAA-719.</title>
        <authorList>
            <person name="Maclea K.S."/>
            <person name="Simoes Junior M."/>
        </authorList>
    </citation>
    <scope>NUCLEOTIDE SEQUENCE [LARGE SCALE GENOMIC DNA]</scope>
    <source>
        <strain evidence="2 3">ATCC BAA-719</strain>
    </source>
</reference>
<keyword evidence="2" id="KW-0540">Nuclease</keyword>
<proteinExistence type="predicted"/>
<dbReference type="PANTHER" id="PTHR34107:SF4">
    <property type="entry name" value="SLL1222 PROTEIN"/>
    <property type="match status" value="1"/>
</dbReference>
<dbReference type="InterPro" id="IPR011335">
    <property type="entry name" value="Restrct_endonuc-II-like"/>
</dbReference>
<dbReference type="PANTHER" id="PTHR34107">
    <property type="entry name" value="SLL0198 PROTEIN-RELATED"/>
    <property type="match status" value="1"/>
</dbReference>
<dbReference type="InterPro" id="IPR012296">
    <property type="entry name" value="Nuclease_put_TT1808"/>
</dbReference>
<dbReference type="CDD" id="cd06260">
    <property type="entry name" value="DUF820-like"/>
    <property type="match status" value="1"/>
</dbReference>
<dbReference type="OrthoDB" id="9808428at2"/>
<evidence type="ECO:0000313" key="3">
    <source>
        <dbReference type="Proteomes" id="UP000298484"/>
    </source>
</evidence>
<keyword evidence="2" id="KW-0255">Endonuclease</keyword>
<dbReference type="SUPFAM" id="SSF52980">
    <property type="entry name" value="Restriction endonuclease-like"/>
    <property type="match status" value="1"/>
</dbReference>
<accession>A0A4Y9AGR1</accession>
<feature type="domain" description="Putative restriction endonuclease" evidence="1">
    <location>
        <begin position="21"/>
        <end position="187"/>
    </location>
</feature>
<dbReference type="Pfam" id="PF05685">
    <property type="entry name" value="Uma2"/>
    <property type="match status" value="1"/>
</dbReference>
<protein>
    <submittedName>
        <fullName evidence="2">Uma2 family endonuclease</fullName>
    </submittedName>
</protein>
<organism evidence="2 3">
    <name type="scientific">Lentibacillus salicampi</name>
    <dbReference type="NCBI Taxonomy" id="175306"/>
    <lineage>
        <taxon>Bacteria</taxon>
        <taxon>Bacillati</taxon>
        <taxon>Bacillota</taxon>
        <taxon>Bacilli</taxon>
        <taxon>Bacillales</taxon>
        <taxon>Bacillaceae</taxon>
        <taxon>Lentibacillus</taxon>
    </lineage>
</organism>
<evidence type="ECO:0000259" key="1">
    <source>
        <dbReference type="Pfam" id="PF05685"/>
    </source>
</evidence>
<dbReference type="Gene3D" id="3.90.1570.10">
    <property type="entry name" value="tt1808, chain A"/>
    <property type="match status" value="1"/>
</dbReference>
<dbReference type="AlphaFoldDB" id="A0A4Y9AGR1"/>
<evidence type="ECO:0000313" key="2">
    <source>
        <dbReference type="EMBL" id="TFJ94277.1"/>
    </source>
</evidence>
<dbReference type="GO" id="GO:0004519">
    <property type="term" value="F:endonuclease activity"/>
    <property type="evidence" value="ECO:0007669"/>
    <property type="project" value="UniProtKB-KW"/>
</dbReference>
<keyword evidence="3" id="KW-1185">Reference proteome</keyword>
<name>A0A4Y9AGR1_9BACI</name>
<dbReference type="EMBL" id="SRHY01000002">
    <property type="protein sequence ID" value="TFJ94277.1"/>
    <property type="molecule type" value="Genomic_DNA"/>
</dbReference>
<gene>
    <name evidence="2" type="ORF">E4U82_03200</name>
</gene>
<keyword evidence="2" id="KW-0378">Hydrolase</keyword>
<comment type="caution">
    <text evidence="2">The sequence shown here is derived from an EMBL/GenBank/DDBJ whole genome shotgun (WGS) entry which is preliminary data.</text>
</comment>
<sequence length="194" mass="22577">MLVYEKKRRKKPVINEPGWSVDDYYQLPEDGNQYEIVNSILELKPSPTTTHQRISHRLERILTDSCDNDYITIHSPIDVILSDIETRQPDILMIHRSREHIIAEHAIVGLPDLMVEILSPNSANRDRIMKKESYAWFGVPEYWIVDFKNEAIEQYVLENDGRQYDLADVFEADDTVTSDRLPCVSFTVKDGLKL</sequence>